<dbReference type="PANTHER" id="PTHR43156">
    <property type="entry name" value="STAGE II SPORULATION PROTEIN E-RELATED"/>
    <property type="match status" value="1"/>
</dbReference>
<reference evidence="4 5" key="1">
    <citation type="submission" date="2020-05" db="EMBL/GenBank/DDBJ databases">
        <title>Genome Sequencing of Type Strains.</title>
        <authorList>
            <person name="Lemaire J.F."/>
            <person name="Inderbitzin P."/>
            <person name="Gregorio O.A."/>
            <person name="Collins S.B."/>
            <person name="Wespe N."/>
            <person name="Knight-Connoni V."/>
        </authorList>
    </citation>
    <scope>NUCLEOTIDE SEQUENCE [LARGE SCALE GENOMIC DNA]</scope>
    <source>
        <strain evidence="4 5">ATCC 25174</strain>
    </source>
</reference>
<name>A0A7Y6DZM8_9CELL</name>
<sequence length="566" mass="59822">MSDAYAGPEGQADPTYQRFARLAQAYVGAPVSLVSFVDEVGQVFPGALGLPEPWMSRRGTELSHSFCQYVVSSDAPLVVTDAREVEFLRDNLAIPDLSAIAYAGFPVRDLDGQAVGSLCAIDDEPRVWTTEELAVLADLAQACSSEVQLRSLGERARRAQRAATQSDRHARLLLLMSEAFADAVSVDDVLDTIQRVAVTAAGSRRTAVAVVHEQHLRWVRHEEVDGVPAVLWRDVALSDARWPSVVAVTGGGPQIFEDAAAMAAAFPSTAGLGGDGALAILPLTAATGVLGAVLLRWELARDMDADARSVLSALAAYAALALDRAQLLEARREVAHVLQAAMLTDLPTVDGLTITAAYAPASMGEDVGGDWYDAIALPDGSTALMIGDVTGHDMGAAALMGQLRSMLRGLTWTFQEPPGAILRRLDDANLGVGLRATGSAVLAHLDPPGADGGRELRWSSAGHPPPVLLRTDGTADVLEGEPSMLLGFRAGVARHDHTVTLFPGDVLVLYTDGLVERRRENLRAGLARLVATVVSAASGEPWKLIEALAPAEIRRDDVAVLTVTVG</sequence>
<dbReference type="InterPro" id="IPR029016">
    <property type="entry name" value="GAF-like_dom_sf"/>
</dbReference>
<keyword evidence="1" id="KW-0378">Hydrolase</keyword>
<accession>A0A7Y6DZM8</accession>
<evidence type="ECO:0000313" key="4">
    <source>
        <dbReference type="EMBL" id="NUU19194.1"/>
    </source>
</evidence>
<dbReference type="SUPFAM" id="SSF81606">
    <property type="entry name" value="PP2C-like"/>
    <property type="match status" value="1"/>
</dbReference>
<organism evidence="4 5">
    <name type="scientific">Cellulomonas humilata</name>
    <dbReference type="NCBI Taxonomy" id="144055"/>
    <lineage>
        <taxon>Bacteria</taxon>
        <taxon>Bacillati</taxon>
        <taxon>Actinomycetota</taxon>
        <taxon>Actinomycetes</taxon>
        <taxon>Micrococcales</taxon>
        <taxon>Cellulomonadaceae</taxon>
        <taxon>Cellulomonas</taxon>
    </lineage>
</organism>
<dbReference type="InterPro" id="IPR003018">
    <property type="entry name" value="GAF"/>
</dbReference>
<dbReference type="AlphaFoldDB" id="A0A7Y6DZM8"/>
<dbReference type="InterPro" id="IPR001932">
    <property type="entry name" value="PPM-type_phosphatase-like_dom"/>
</dbReference>
<dbReference type="Pfam" id="PF01590">
    <property type="entry name" value="GAF"/>
    <property type="match status" value="1"/>
</dbReference>
<evidence type="ECO:0000259" key="2">
    <source>
        <dbReference type="SMART" id="SM00065"/>
    </source>
</evidence>
<dbReference type="Pfam" id="PF07228">
    <property type="entry name" value="SpoIIE"/>
    <property type="match status" value="1"/>
</dbReference>
<feature type="domain" description="PPM-type phosphatase" evidence="3">
    <location>
        <begin position="352"/>
        <end position="565"/>
    </location>
</feature>
<comment type="caution">
    <text evidence="4">The sequence shown here is derived from an EMBL/GenBank/DDBJ whole genome shotgun (WGS) entry which is preliminary data.</text>
</comment>
<dbReference type="Gene3D" id="3.60.40.10">
    <property type="entry name" value="PPM-type phosphatase domain"/>
    <property type="match status" value="1"/>
</dbReference>
<dbReference type="SUPFAM" id="SSF55781">
    <property type="entry name" value="GAF domain-like"/>
    <property type="match status" value="2"/>
</dbReference>
<dbReference type="SMART" id="SM00065">
    <property type="entry name" value="GAF"/>
    <property type="match status" value="2"/>
</dbReference>
<dbReference type="Proteomes" id="UP000565724">
    <property type="component" value="Unassembled WGS sequence"/>
</dbReference>
<dbReference type="PANTHER" id="PTHR43156:SF2">
    <property type="entry name" value="STAGE II SPORULATION PROTEIN E"/>
    <property type="match status" value="1"/>
</dbReference>
<dbReference type="EMBL" id="JABMCI010000070">
    <property type="protein sequence ID" value="NUU19194.1"/>
    <property type="molecule type" value="Genomic_DNA"/>
</dbReference>
<dbReference type="Gene3D" id="3.30.450.40">
    <property type="match status" value="2"/>
</dbReference>
<proteinExistence type="predicted"/>
<keyword evidence="5" id="KW-1185">Reference proteome</keyword>
<gene>
    <name evidence="4" type="ORF">HP550_18245</name>
</gene>
<dbReference type="Pfam" id="PF13185">
    <property type="entry name" value="GAF_2"/>
    <property type="match status" value="1"/>
</dbReference>
<protein>
    <submittedName>
        <fullName evidence="4">SpoIIE family protein phosphatase</fullName>
    </submittedName>
</protein>
<dbReference type="InterPro" id="IPR052016">
    <property type="entry name" value="Bact_Sigma-Reg"/>
</dbReference>
<dbReference type="RefSeq" id="WP_175349099.1">
    <property type="nucleotide sequence ID" value="NZ_JABMCI010000070.1"/>
</dbReference>
<evidence type="ECO:0000259" key="3">
    <source>
        <dbReference type="SMART" id="SM00331"/>
    </source>
</evidence>
<feature type="domain" description="GAF" evidence="2">
    <location>
        <begin position="185"/>
        <end position="332"/>
    </location>
</feature>
<dbReference type="GO" id="GO:0016791">
    <property type="term" value="F:phosphatase activity"/>
    <property type="evidence" value="ECO:0007669"/>
    <property type="project" value="TreeGrafter"/>
</dbReference>
<evidence type="ECO:0000256" key="1">
    <source>
        <dbReference type="ARBA" id="ARBA00022801"/>
    </source>
</evidence>
<dbReference type="SMART" id="SM00331">
    <property type="entry name" value="PP2C_SIG"/>
    <property type="match status" value="1"/>
</dbReference>
<evidence type="ECO:0000313" key="5">
    <source>
        <dbReference type="Proteomes" id="UP000565724"/>
    </source>
</evidence>
<dbReference type="InterPro" id="IPR036457">
    <property type="entry name" value="PPM-type-like_dom_sf"/>
</dbReference>
<feature type="domain" description="GAF" evidence="2">
    <location>
        <begin position="11"/>
        <end position="157"/>
    </location>
</feature>